<feature type="transmembrane region" description="Helical" evidence="6">
    <location>
        <begin position="196"/>
        <end position="215"/>
    </location>
</feature>
<feature type="transmembrane region" description="Helical" evidence="6">
    <location>
        <begin position="450"/>
        <end position="472"/>
    </location>
</feature>
<name>A0A4Q2KNW2_9SPHN</name>
<dbReference type="GO" id="GO:0016020">
    <property type="term" value="C:membrane"/>
    <property type="evidence" value="ECO:0007669"/>
    <property type="project" value="UniProtKB-SubCell"/>
</dbReference>
<dbReference type="PRINTS" id="PR00176">
    <property type="entry name" value="NANEUSMPORT"/>
</dbReference>
<evidence type="ECO:0000256" key="5">
    <source>
        <dbReference type="ARBA" id="ARBA00023136"/>
    </source>
</evidence>
<feature type="transmembrane region" description="Helical" evidence="6">
    <location>
        <begin position="277"/>
        <end position="301"/>
    </location>
</feature>
<dbReference type="PROSITE" id="PS50267">
    <property type="entry name" value="NA_NEUROTRAN_SYMP_3"/>
    <property type="match status" value="1"/>
</dbReference>
<comment type="caution">
    <text evidence="7">The sequence shown here is derived from an EMBL/GenBank/DDBJ whole genome shotgun (WGS) entry which is preliminary data.</text>
</comment>
<keyword evidence="3 6" id="KW-0812">Transmembrane</keyword>
<dbReference type="EMBL" id="SDPV01000001">
    <property type="protein sequence ID" value="RXZ66259.1"/>
    <property type="molecule type" value="Genomic_DNA"/>
</dbReference>
<evidence type="ECO:0000256" key="1">
    <source>
        <dbReference type="ARBA" id="ARBA00004141"/>
    </source>
</evidence>
<feature type="transmembrane region" description="Helical" evidence="6">
    <location>
        <begin position="411"/>
        <end position="430"/>
    </location>
</feature>
<dbReference type="OrthoDB" id="9762833at2"/>
<feature type="transmembrane region" description="Helical" evidence="6">
    <location>
        <begin position="321"/>
        <end position="347"/>
    </location>
</feature>
<feature type="transmembrane region" description="Helical" evidence="6">
    <location>
        <begin position="166"/>
        <end position="184"/>
    </location>
</feature>
<keyword evidence="5 6" id="KW-0472">Membrane</keyword>
<organism evidence="7 8">
    <name type="scientific">Pelagerythrobacter rhizovicinus</name>
    <dbReference type="NCBI Taxonomy" id="2268576"/>
    <lineage>
        <taxon>Bacteria</taxon>
        <taxon>Pseudomonadati</taxon>
        <taxon>Pseudomonadota</taxon>
        <taxon>Alphaproteobacteria</taxon>
        <taxon>Sphingomonadales</taxon>
        <taxon>Erythrobacteraceae</taxon>
        <taxon>Pelagerythrobacter</taxon>
    </lineage>
</organism>
<dbReference type="InterPro" id="IPR037272">
    <property type="entry name" value="SNS_sf"/>
</dbReference>
<dbReference type="NCBIfam" id="NF037979">
    <property type="entry name" value="Na_transp"/>
    <property type="match status" value="1"/>
</dbReference>
<feature type="transmembrane region" description="Helical" evidence="6">
    <location>
        <begin position="47"/>
        <end position="66"/>
    </location>
</feature>
<proteinExistence type="predicted"/>
<feature type="transmembrane region" description="Helical" evidence="6">
    <location>
        <begin position="242"/>
        <end position="265"/>
    </location>
</feature>
<dbReference type="PANTHER" id="PTHR42948">
    <property type="entry name" value="TRANSPORTER"/>
    <property type="match status" value="1"/>
</dbReference>
<dbReference type="Pfam" id="PF00209">
    <property type="entry name" value="SNF"/>
    <property type="match status" value="2"/>
</dbReference>
<dbReference type="InterPro" id="IPR047218">
    <property type="entry name" value="YocR/YhdH-like"/>
</dbReference>
<keyword evidence="8" id="KW-1185">Reference proteome</keyword>
<evidence type="ECO:0000256" key="3">
    <source>
        <dbReference type="ARBA" id="ARBA00022692"/>
    </source>
</evidence>
<evidence type="ECO:0000256" key="4">
    <source>
        <dbReference type="ARBA" id="ARBA00022989"/>
    </source>
</evidence>
<sequence>MVATPGAQGGEQGWSSRMAFILAAVGAAVGLGNIWRFPTLVGENGGGAFVLFYLGCVLLIGMPLMLSEFVVGRAGKSDAVQSASRVAERSGVSRRWRVFGGIEILAGFLILSFYSVVAGWVIYYVWLSGGDFLSNALAGEPFRGAFPDIGQDAVSGMMGALFESPVRLILVHAAFMAVTVWIVASGVHDGIEKAATWLMPAFFALLVCITIYGAFTGDFGRALAFLFTPDFSKLTPPVMNEALGQAFFSLSLGAGGLITYGAYVAKDVNLAPTAATISLTDTAVALVAGLMIFPIVLGVGLDPSAGPALIFQSLPVAFQTMPAGSLIGLLFFILIFFAALTSSISLLEGPTAWAIDRFGLRRPVAAMLLGLLAFLIGVACALGYNVWADVRPLGFWGIFAETDILDTLDGFTGKIMLPLAGLLLAIFVGWKADRRLIEAESGLSGGAFALWRFVVAWLCPAAVSLILLFGLFPGLLTG</sequence>
<protein>
    <submittedName>
        <fullName evidence="7">Sodium-dependent transporter</fullName>
    </submittedName>
</protein>
<accession>A0A4Q2KNW2</accession>
<feature type="transmembrane region" description="Helical" evidence="6">
    <location>
        <begin position="368"/>
        <end position="387"/>
    </location>
</feature>
<evidence type="ECO:0000256" key="6">
    <source>
        <dbReference type="SAM" id="Phobius"/>
    </source>
</evidence>
<comment type="subcellular location">
    <subcellularLocation>
        <location evidence="1">Membrane</location>
        <topology evidence="1">Multi-pass membrane protein</topology>
    </subcellularLocation>
</comment>
<feature type="transmembrane region" description="Helical" evidence="6">
    <location>
        <begin position="18"/>
        <end position="35"/>
    </location>
</feature>
<dbReference type="AlphaFoldDB" id="A0A4Q2KNW2"/>
<feature type="transmembrane region" description="Helical" evidence="6">
    <location>
        <begin position="104"/>
        <end position="126"/>
    </location>
</feature>
<evidence type="ECO:0000313" key="7">
    <source>
        <dbReference type="EMBL" id="RXZ66259.1"/>
    </source>
</evidence>
<keyword evidence="4 6" id="KW-1133">Transmembrane helix</keyword>
<dbReference type="InterPro" id="IPR000175">
    <property type="entry name" value="Na/ntran_symport"/>
</dbReference>
<keyword evidence="2" id="KW-0813">Transport</keyword>
<evidence type="ECO:0000313" key="8">
    <source>
        <dbReference type="Proteomes" id="UP000293623"/>
    </source>
</evidence>
<dbReference type="Proteomes" id="UP000293623">
    <property type="component" value="Unassembled WGS sequence"/>
</dbReference>
<dbReference type="RefSeq" id="WP_129523733.1">
    <property type="nucleotide sequence ID" value="NZ_SDPV01000001.1"/>
</dbReference>
<dbReference type="SUPFAM" id="SSF161070">
    <property type="entry name" value="SNF-like"/>
    <property type="match status" value="1"/>
</dbReference>
<evidence type="ECO:0000256" key="2">
    <source>
        <dbReference type="ARBA" id="ARBA00022448"/>
    </source>
</evidence>
<dbReference type="CDD" id="cd10336">
    <property type="entry name" value="SLC6sbd_Tyt1-Like"/>
    <property type="match status" value="1"/>
</dbReference>
<reference evidence="7 8" key="1">
    <citation type="submission" date="2019-01" db="EMBL/GenBank/DDBJ databases">
        <title>Altererythrobacter rhizovicinus sp. nov., isolated from the rhizosphere soil of Haloxylon ammodendron.</title>
        <authorList>
            <person name="Li H.-P."/>
            <person name="Gou J.-Y."/>
            <person name="Yao D."/>
            <person name="Han Q.-Q."/>
            <person name="Shao K.-Z."/>
            <person name="Zhao Q."/>
            <person name="Zhang J.-L."/>
        </authorList>
    </citation>
    <scope>NUCLEOTIDE SEQUENCE [LARGE SCALE GENOMIC DNA]</scope>
    <source>
        <strain evidence="7 8">AY-3R</strain>
    </source>
</reference>
<dbReference type="PANTHER" id="PTHR42948:SF1">
    <property type="entry name" value="TRANSPORTER"/>
    <property type="match status" value="1"/>
</dbReference>
<gene>
    <name evidence="7" type="ORF">ETX26_06010</name>
</gene>